<reference evidence="2" key="1">
    <citation type="submission" date="2016-11" db="EMBL/GenBank/DDBJ databases">
        <authorList>
            <person name="Varghese N."/>
            <person name="Submissions S."/>
        </authorList>
    </citation>
    <scope>NUCLEOTIDE SEQUENCE [LARGE SCALE GENOMIC DNA]</scope>
    <source>
        <strain evidence="2">DSM 18569</strain>
    </source>
</reference>
<gene>
    <name evidence="1" type="ORF">SAMN02746009_00933</name>
</gene>
<evidence type="ECO:0000313" key="2">
    <source>
        <dbReference type="Proteomes" id="UP000183947"/>
    </source>
</evidence>
<dbReference type="RefSeq" id="WP_073281602.1">
    <property type="nucleotide sequence ID" value="NZ_FRAS01000003.1"/>
</dbReference>
<keyword evidence="2" id="KW-1185">Reference proteome</keyword>
<proteinExistence type="predicted"/>
<dbReference type="AlphaFoldDB" id="A0A1M6SP25"/>
<sequence length="70" mass="8187">MNISIDYGQQQKFFSRNLFRDSEGRPVEFNSVIDALNWLNSQGWEFINAYVQVEDGSSVSHYVLRRRLAS</sequence>
<name>A0A1M6SP25_9BACT</name>
<dbReference type="OrthoDB" id="5873496at2"/>
<evidence type="ECO:0008006" key="3">
    <source>
        <dbReference type="Google" id="ProtNLM"/>
    </source>
</evidence>
<evidence type="ECO:0000313" key="1">
    <source>
        <dbReference type="EMBL" id="SHK46397.1"/>
    </source>
</evidence>
<accession>A0A1M6SP25</accession>
<dbReference type="EMBL" id="FRAS01000003">
    <property type="protein sequence ID" value="SHK46397.1"/>
    <property type="molecule type" value="Genomic_DNA"/>
</dbReference>
<protein>
    <recommendedName>
        <fullName evidence="3">DUF4177 domain-containing protein</fullName>
    </recommendedName>
</protein>
<dbReference type="Proteomes" id="UP000183947">
    <property type="component" value="Unassembled WGS sequence"/>
</dbReference>
<organism evidence="1 2">
    <name type="scientific">Hymenobacter psychrotolerans DSM 18569</name>
    <dbReference type="NCBI Taxonomy" id="1121959"/>
    <lineage>
        <taxon>Bacteria</taxon>
        <taxon>Pseudomonadati</taxon>
        <taxon>Bacteroidota</taxon>
        <taxon>Cytophagia</taxon>
        <taxon>Cytophagales</taxon>
        <taxon>Hymenobacteraceae</taxon>
        <taxon>Hymenobacter</taxon>
    </lineage>
</organism>